<organism evidence="1">
    <name type="scientific">marine metagenome</name>
    <dbReference type="NCBI Taxonomy" id="408172"/>
    <lineage>
        <taxon>unclassified sequences</taxon>
        <taxon>metagenomes</taxon>
        <taxon>ecological metagenomes</taxon>
    </lineage>
</organism>
<accession>A0A381Z7Z2</accession>
<proteinExistence type="predicted"/>
<evidence type="ECO:0000313" key="1">
    <source>
        <dbReference type="EMBL" id="SVA85368.1"/>
    </source>
</evidence>
<feature type="non-terminal residue" evidence="1">
    <location>
        <position position="1"/>
    </location>
</feature>
<gene>
    <name evidence="1" type="ORF">METZ01_LOCUS138222</name>
</gene>
<dbReference type="EMBL" id="UINC01020298">
    <property type="protein sequence ID" value="SVA85368.1"/>
    <property type="molecule type" value="Genomic_DNA"/>
</dbReference>
<reference evidence="1" key="1">
    <citation type="submission" date="2018-05" db="EMBL/GenBank/DDBJ databases">
        <authorList>
            <person name="Lanie J.A."/>
            <person name="Ng W.-L."/>
            <person name="Kazmierczak K.M."/>
            <person name="Andrzejewski T.M."/>
            <person name="Davidsen T.M."/>
            <person name="Wayne K.J."/>
            <person name="Tettelin H."/>
            <person name="Glass J.I."/>
            <person name="Rusch D."/>
            <person name="Podicherti R."/>
            <person name="Tsui H.-C.T."/>
            <person name="Winkler M.E."/>
        </authorList>
    </citation>
    <scope>NUCLEOTIDE SEQUENCE</scope>
</reference>
<dbReference type="AlphaFoldDB" id="A0A381Z7Z2"/>
<protein>
    <submittedName>
        <fullName evidence="1">Uncharacterized protein</fullName>
    </submittedName>
</protein>
<sequence>APSHTQLSSSVLRVLSCGYEWGGAE</sequence>
<name>A0A381Z7Z2_9ZZZZ</name>